<comment type="subcellular location">
    <subcellularLocation>
        <location evidence="1 7">Periplasm</location>
    </subcellularLocation>
</comment>
<proteinExistence type="inferred from homology"/>
<dbReference type="InterPro" id="IPR023205">
    <property type="entry name" value="DsbA/DsbL"/>
</dbReference>
<reference evidence="10 11" key="1">
    <citation type="submission" date="2023-03" db="EMBL/GenBank/DDBJ databases">
        <title>Draft genome sequence of Thalassotalea eurytherma JCM 18482T.</title>
        <authorList>
            <person name="Sawabe T."/>
        </authorList>
    </citation>
    <scope>NUCLEOTIDE SEQUENCE [LARGE SCALE GENOMIC DNA]</scope>
    <source>
        <strain evidence="10 11">JCM 18482</strain>
    </source>
</reference>
<dbReference type="InterPro" id="IPR013766">
    <property type="entry name" value="Thioredoxin_domain"/>
</dbReference>
<evidence type="ECO:0000256" key="4">
    <source>
        <dbReference type="ARBA" id="ARBA00022764"/>
    </source>
</evidence>
<evidence type="ECO:0000256" key="5">
    <source>
        <dbReference type="ARBA" id="ARBA00023157"/>
    </source>
</evidence>
<dbReference type="CDD" id="cd03019">
    <property type="entry name" value="DsbA_DsbA"/>
    <property type="match status" value="1"/>
</dbReference>
<dbReference type="PROSITE" id="PS51352">
    <property type="entry name" value="THIOREDOXIN_2"/>
    <property type="match status" value="1"/>
</dbReference>
<protein>
    <recommendedName>
        <fullName evidence="7">Thiol:disulfide interchange protein</fullName>
    </recommendedName>
</protein>
<evidence type="ECO:0000256" key="6">
    <source>
        <dbReference type="ARBA" id="ARBA00023284"/>
    </source>
</evidence>
<dbReference type="SUPFAM" id="SSF52833">
    <property type="entry name" value="Thioredoxin-like"/>
    <property type="match status" value="1"/>
</dbReference>
<feature type="chain" id="PRO_5045084200" description="Thiol:disulfide interchange protein" evidence="8">
    <location>
        <begin position="20"/>
        <end position="210"/>
    </location>
</feature>
<evidence type="ECO:0000256" key="8">
    <source>
        <dbReference type="SAM" id="SignalP"/>
    </source>
</evidence>
<organism evidence="10 11">
    <name type="scientific">Thalassotalea eurytherma</name>
    <dbReference type="NCBI Taxonomy" id="1144278"/>
    <lineage>
        <taxon>Bacteria</taxon>
        <taxon>Pseudomonadati</taxon>
        <taxon>Pseudomonadota</taxon>
        <taxon>Gammaproteobacteria</taxon>
        <taxon>Alteromonadales</taxon>
        <taxon>Colwelliaceae</taxon>
        <taxon>Thalassotalea</taxon>
    </lineage>
</organism>
<evidence type="ECO:0000313" key="11">
    <source>
        <dbReference type="Proteomes" id="UP001157133"/>
    </source>
</evidence>
<evidence type="ECO:0000256" key="3">
    <source>
        <dbReference type="ARBA" id="ARBA00022729"/>
    </source>
</evidence>
<evidence type="ECO:0000313" key="10">
    <source>
        <dbReference type="EMBL" id="GLX80778.1"/>
    </source>
</evidence>
<dbReference type="Proteomes" id="UP001157133">
    <property type="component" value="Unassembled WGS sequence"/>
</dbReference>
<dbReference type="InterPro" id="IPR001853">
    <property type="entry name" value="DSBA-like_thioredoxin_dom"/>
</dbReference>
<dbReference type="PANTHER" id="PTHR35891">
    <property type="entry name" value="THIOL:DISULFIDE INTERCHANGE PROTEIN DSBA"/>
    <property type="match status" value="1"/>
</dbReference>
<dbReference type="PIRSF" id="PIRSF001488">
    <property type="entry name" value="Tdi_protein"/>
    <property type="match status" value="1"/>
</dbReference>
<keyword evidence="11" id="KW-1185">Reference proteome</keyword>
<keyword evidence="4 7" id="KW-0574">Periplasm</keyword>
<evidence type="ECO:0000256" key="7">
    <source>
        <dbReference type="PIRNR" id="PIRNR001488"/>
    </source>
</evidence>
<accession>A0ABQ6GXV7</accession>
<name>A0ABQ6GXV7_9GAMM</name>
<keyword evidence="3 8" id="KW-0732">Signal</keyword>
<feature type="signal peptide" evidence="8">
    <location>
        <begin position="1"/>
        <end position="19"/>
    </location>
</feature>
<comment type="similarity">
    <text evidence="2">Belongs to the thioredoxin family. DsbA subfamily.</text>
</comment>
<comment type="caution">
    <text evidence="10">The sequence shown here is derived from an EMBL/GenBank/DDBJ whole genome shotgun (WGS) entry which is preliminary data.</text>
</comment>
<feature type="domain" description="Thioredoxin" evidence="9">
    <location>
        <begin position="9"/>
        <end position="151"/>
    </location>
</feature>
<dbReference type="InterPro" id="IPR036249">
    <property type="entry name" value="Thioredoxin-like_sf"/>
</dbReference>
<evidence type="ECO:0000256" key="2">
    <source>
        <dbReference type="ARBA" id="ARBA00005791"/>
    </source>
</evidence>
<sequence>MKKIIGLFLLLALPMLATAANYEEGKHYTVVSDKASKKPEVREFFSFYCPHCFSFEPFMADIKKELPSDVSFERSHVDFLRMASPEIQFMLTKGLVVAKQLNMEDKLVGAMFNYVQVQRATFSSEKDLRNLFVLNGVDGAEFDKRMKSFSVNSQAKAMKKTQDYFSRRGALKGVPAVFINGKYRINMQELDRNNLKADYNKLVQHLLTLS</sequence>
<evidence type="ECO:0000256" key="1">
    <source>
        <dbReference type="ARBA" id="ARBA00004418"/>
    </source>
</evidence>
<keyword evidence="5 7" id="KW-1015">Disulfide bond</keyword>
<dbReference type="PANTHER" id="PTHR35891:SF2">
    <property type="entry name" value="THIOL:DISULFIDE INTERCHANGE PROTEIN DSBA"/>
    <property type="match status" value="1"/>
</dbReference>
<dbReference type="InterPro" id="IPR050824">
    <property type="entry name" value="Thiol_disulfide_DsbA"/>
</dbReference>
<dbReference type="EMBL" id="BSSU01000001">
    <property type="protein sequence ID" value="GLX80778.1"/>
    <property type="molecule type" value="Genomic_DNA"/>
</dbReference>
<gene>
    <name evidence="10" type="primary">dsbA</name>
    <name evidence="10" type="ORF">theurythT_02300</name>
</gene>
<dbReference type="Gene3D" id="3.40.30.10">
    <property type="entry name" value="Glutaredoxin"/>
    <property type="match status" value="1"/>
</dbReference>
<dbReference type="RefSeq" id="WP_284206093.1">
    <property type="nucleotide sequence ID" value="NZ_BSSU01000001.1"/>
</dbReference>
<dbReference type="Pfam" id="PF01323">
    <property type="entry name" value="DSBA"/>
    <property type="match status" value="1"/>
</dbReference>
<evidence type="ECO:0000259" key="9">
    <source>
        <dbReference type="PROSITE" id="PS51352"/>
    </source>
</evidence>
<keyword evidence="6" id="KW-0676">Redox-active center</keyword>